<feature type="chain" id="PRO_5018223718" description="Cytochrome oxidase subunit II transmembrane region profile domain-containing protein" evidence="6">
    <location>
        <begin position="17"/>
        <end position="67"/>
    </location>
</feature>
<evidence type="ECO:0000259" key="7">
    <source>
        <dbReference type="Pfam" id="PF02790"/>
    </source>
</evidence>
<dbReference type="InterPro" id="IPR045187">
    <property type="entry name" value="CcO_II"/>
</dbReference>
<evidence type="ECO:0000256" key="1">
    <source>
        <dbReference type="ARBA" id="ARBA00004141"/>
    </source>
</evidence>
<evidence type="ECO:0000256" key="2">
    <source>
        <dbReference type="ARBA" id="ARBA00007866"/>
    </source>
</evidence>
<evidence type="ECO:0000256" key="4">
    <source>
        <dbReference type="ARBA" id="ARBA00022989"/>
    </source>
</evidence>
<gene>
    <name evidence="8" type="ORF">BRASC48T46285Z</name>
</gene>
<feature type="domain" description="Cytochrome oxidase subunit II transmembrane region profile" evidence="7">
    <location>
        <begin position="17"/>
        <end position="46"/>
    </location>
</feature>
<dbReference type="Gene3D" id="1.10.287.90">
    <property type="match status" value="1"/>
</dbReference>
<dbReference type="AlphaFoldDB" id="A0A3P6DIZ0"/>
<keyword evidence="3" id="KW-0812">Transmembrane</keyword>
<evidence type="ECO:0000256" key="5">
    <source>
        <dbReference type="ARBA" id="ARBA00023136"/>
    </source>
</evidence>
<evidence type="ECO:0000256" key="6">
    <source>
        <dbReference type="SAM" id="SignalP"/>
    </source>
</evidence>
<comment type="similarity">
    <text evidence="2">Belongs to the cytochrome c oxidase subunit 2 family.</text>
</comment>
<dbReference type="SUPFAM" id="SSF81464">
    <property type="entry name" value="Cytochrome c oxidase subunit II-like, transmembrane region"/>
    <property type="match status" value="1"/>
</dbReference>
<keyword evidence="4" id="KW-1133">Transmembrane helix</keyword>
<dbReference type="GO" id="GO:0022900">
    <property type="term" value="P:electron transport chain"/>
    <property type="evidence" value="ECO:0007669"/>
    <property type="project" value="InterPro"/>
</dbReference>
<feature type="signal peptide" evidence="6">
    <location>
        <begin position="1"/>
        <end position="16"/>
    </location>
</feature>
<dbReference type="InterPro" id="IPR011759">
    <property type="entry name" value="Cyt_c_oxidase_su2_TM_dom"/>
</dbReference>
<comment type="subcellular location">
    <subcellularLocation>
        <location evidence="1">Membrane</location>
        <topology evidence="1">Multi-pass membrane protein</topology>
    </subcellularLocation>
</comment>
<protein>
    <recommendedName>
        <fullName evidence="7">Cytochrome oxidase subunit II transmembrane region profile domain-containing protein</fullName>
    </recommendedName>
</protein>
<evidence type="ECO:0000313" key="8">
    <source>
        <dbReference type="EMBL" id="VDD24064.1"/>
    </source>
</evidence>
<name>A0A3P6DIZ0_BRACM</name>
<sequence>MIVLKWLFLTISPCDAAEPWQLGSQDAATPIMQGIIDLHHDIFFFLPHSDFGFRIMDLGSRFMAFPL</sequence>
<evidence type="ECO:0000256" key="3">
    <source>
        <dbReference type="ARBA" id="ARBA00022692"/>
    </source>
</evidence>
<dbReference type="InterPro" id="IPR036257">
    <property type="entry name" value="Cyt_c_oxidase_su2_TM_sf"/>
</dbReference>
<keyword evidence="5" id="KW-0472">Membrane</keyword>
<dbReference type="GO" id="GO:0016020">
    <property type="term" value="C:membrane"/>
    <property type="evidence" value="ECO:0007669"/>
    <property type="project" value="UniProtKB-SubCell"/>
</dbReference>
<dbReference type="EMBL" id="LR031593">
    <property type="protein sequence ID" value="VDD24064.1"/>
    <property type="molecule type" value="Genomic_DNA"/>
</dbReference>
<dbReference type="PANTHER" id="PTHR22888">
    <property type="entry name" value="CYTOCHROME C OXIDASE, SUBUNIT II"/>
    <property type="match status" value="1"/>
</dbReference>
<organism evidence="8">
    <name type="scientific">Brassica campestris</name>
    <name type="common">Field mustard</name>
    <dbReference type="NCBI Taxonomy" id="3711"/>
    <lineage>
        <taxon>Eukaryota</taxon>
        <taxon>Viridiplantae</taxon>
        <taxon>Streptophyta</taxon>
        <taxon>Embryophyta</taxon>
        <taxon>Tracheophyta</taxon>
        <taxon>Spermatophyta</taxon>
        <taxon>Magnoliopsida</taxon>
        <taxon>eudicotyledons</taxon>
        <taxon>Gunneridae</taxon>
        <taxon>Pentapetalae</taxon>
        <taxon>rosids</taxon>
        <taxon>malvids</taxon>
        <taxon>Brassicales</taxon>
        <taxon>Brassicaceae</taxon>
        <taxon>Brassiceae</taxon>
        <taxon>Brassica</taxon>
    </lineage>
</organism>
<keyword evidence="6" id="KW-0732">Signal</keyword>
<reference evidence="8" key="1">
    <citation type="submission" date="2018-11" db="EMBL/GenBank/DDBJ databases">
        <authorList>
            <consortium name="Genoscope - CEA"/>
            <person name="William W."/>
        </authorList>
    </citation>
    <scope>NUCLEOTIDE SEQUENCE</scope>
</reference>
<proteinExistence type="inferred from homology"/>
<accession>A0A3P6DIZ0</accession>
<dbReference type="GO" id="GO:0004129">
    <property type="term" value="F:cytochrome-c oxidase activity"/>
    <property type="evidence" value="ECO:0007669"/>
    <property type="project" value="InterPro"/>
</dbReference>
<dbReference type="Pfam" id="PF02790">
    <property type="entry name" value="COX2_TM"/>
    <property type="match status" value="1"/>
</dbReference>
<dbReference type="PANTHER" id="PTHR22888:SF9">
    <property type="entry name" value="CYTOCHROME C OXIDASE SUBUNIT 2"/>
    <property type="match status" value="1"/>
</dbReference>